<reference evidence="9" key="1">
    <citation type="submission" date="2023-05" db="EMBL/GenBank/DDBJ databases">
        <authorList>
            <person name="Zhang X."/>
        </authorList>
    </citation>
    <scope>NUCLEOTIDE SEQUENCE</scope>
    <source>
        <strain evidence="9">BD1B2-1</strain>
    </source>
</reference>
<keyword evidence="3 9" id="KW-0489">Methyltransferase</keyword>
<evidence type="ECO:0000256" key="4">
    <source>
        <dbReference type="ARBA" id="ARBA00022679"/>
    </source>
</evidence>
<dbReference type="GO" id="GO:0030789">
    <property type="term" value="F:precorrin-3B C17-methyltransferase activity"/>
    <property type="evidence" value="ECO:0007669"/>
    <property type="project" value="UniProtKB-EC"/>
</dbReference>
<dbReference type="AlphaFoldDB" id="A0AAE3QW09"/>
<dbReference type="PANTHER" id="PTHR47036:SF1">
    <property type="entry name" value="COBALT-FACTOR III C(17)-METHYLTRANSFERASE-RELATED"/>
    <property type="match status" value="1"/>
</dbReference>
<dbReference type="InterPro" id="IPR036588">
    <property type="entry name" value="CobH/CbiC_sf"/>
</dbReference>
<dbReference type="GO" id="GO:0009236">
    <property type="term" value="P:cobalamin biosynthetic process"/>
    <property type="evidence" value="ECO:0007669"/>
    <property type="project" value="UniProtKB-KW"/>
</dbReference>
<dbReference type="GO" id="GO:0016993">
    <property type="term" value="F:precorrin-8X methylmutase activity"/>
    <property type="evidence" value="ECO:0007669"/>
    <property type="project" value="InterPro"/>
</dbReference>
<dbReference type="InterPro" id="IPR035996">
    <property type="entry name" value="4pyrrol_Methylase_sf"/>
</dbReference>
<evidence type="ECO:0000313" key="10">
    <source>
        <dbReference type="Proteomes" id="UP001232063"/>
    </source>
</evidence>
<dbReference type="PANTHER" id="PTHR47036">
    <property type="entry name" value="COBALT-FACTOR III C(17)-METHYLTRANSFERASE-RELATED"/>
    <property type="match status" value="1"/>
</dbReference>
<gene>
    <name evidence="9" type="primary">cobJ</name>
    <name evidence="9" type="ORF">QNI22_00180</name>
</gene>
<dbReference type="InterPro" id="IPR014777">
    <property type="entry name" value="4pyrrole_Mease_sub1"/>
</dbReference>
<comment type="caution">
    <text evidence="9">The sequence shown here is derived from an EMBL/GenBank/DDBJ whole genome shotgun (WGS) entry which is preliminary data.</text>
</comment>
<dbReference type="Proteomes" id="UP001232063">
    <property type="component" value="Unassembled WGS sequence"/>
</dbReference>
<comment type="pathway">
    <text evidence="1">Cofactor biosynthesis; adenosylcobalamin biosynthesis.</text>
</comment>
<dbReference type="Gene3D" id="3.30.950.10">
    <property type="entry name" value="Methyltransferase, Cobalt-precorrin-4 Transmethylase, Domain 2"/>
    <property type="match status" value="1"/>
</dbReference>
<dbReference type="EC" id="2.1.1.131" evidence="9"/>
<evidence type="ECO:0000256" key="2">
    <source>
        <dbReference type="ARBA" id="ARBA00022573"/>
    </source>
</evidence>
<dbReference type="InterPro" id="IPR051810">
    <property type="entry name" value="Precorrin_MeTrfase"/>
</dbReference>
<dbReference type="CDD" id="cd11646">
    <property type="entry name" value="Precorrin_3B_C17_MT"/>
    <property type="match status" value="1"/>
</dbReference>
<evidence type="ECO:0000259" key="8">
    <source>
        <dbReference type="Pfam" id="PF02570"/>
    </source>
</evidence>
<evidence type="ECO:0000256" key="1">
    <source>
        <dbReference type="ARBA" id="ARBA00004953"/>
    </source>
</evidence>
<dbReference type="SUPFAM" id="SSF53790">
    <property type="entry name" value="Tetrapyrrole methylase"/>
    <property type="match status" value="1"/>
</dbReference>
<evidence type="ECO:0000256" key="6">
    <source>
        <dbReference type="ARBA" id="ARBA00023235"/>
    </source>
</evidence>
<proteinExistence type="predicted"/>
<keyword evidence="10" id="KW-1185">Reference proteome</keyword>
<dbReference type="InterPro" id="IPR000878">
    <property type="entry name" value="4pyrrol_Mease"/>
</dbReference>
<feature type="domain" description="Cobalamin biosynthesis precorrin-8X methylmutase CobH/CbiC" evidence="8">
    <location>
        <begin position="252"/>
        <end position="446"/>
    </location>
</feature>
<evidence type="ECO:0000259" key="7">
    <source>
        <dbReference type="Pfam" id="PF00590"/>
    </source>
</evidence>
<dbReference type="Gene3D" id="3.40.1010.10">
    <property type="entry name" value="Cobalt-precorrin-4 Transmethylase, Domain 1"/>
    <property type="match status" value="1"/>
</dbReference>
<dbReference type="SUPFAM" id="SSF63965">
    <property type="entry name" value="Precorrin-8X methylmutase CbiC/CobH"/>
    <property type="match status" value="1"/>
</dbReference>
<keyword evidence="6" id="KW-0413">Isomerase</keyword>
<protein>
    <submittedName>
        <fullName evidence="9">Precorrin-3B C(17)-methyltransferase</fullName>
        <ecNumber evidence="9">2.1.1.131</ecNumber>
    </submittedName>
</protein>
<sequence length="458" mass="50963">MKLSVVGIGPGDKDYILPIAQQVLSEADIVIGYSYYFQFIEHLLKPGCECIGKELSEEEARAQLAVERCEDGKHVAVISSGDAGIYAMASLVYEYARLSANKDIELQTIPGISAFIASAGKLGAPLGHDFCCISLSDLMTPWSTIEKRILGAATGDFVTSIYNPRSKKRFWQLERFREIFLQHRSPDTPVAIIRQITRPAEQITLTTLEKMDTSLVDMFSLVMIGNSQTYTFQNFLVTPRGYLSRKPQTGQQIQDESFRQIQQQLKRTDLHPTDQWAVIRCIHSTADFEYENLYESSLEAMTQWNLYLKQGGTIVTDVTMVQAGITKAFTQQYKTQVICYLNDPRVEELSIQEELTRSQAAMRIATEEHPTALFVVGNAPTALFELCDQLIDQKIKPAGIIAAPVGFVNVVESKLKLKAIPTVPYVLIKGQKGGSNVAASIVNAAFTLDSFYQTDTGI</sequence>
<evidence type="ECO:0000313" key="9">
    <source>
        <dbReference type="EMBL" id="MDJ1499034.1"/>
    </source>
</evidence>
<dbReference type="InterPro" id="IPR006363">
    <property type="entry name" value="Cbl_synth_CobJ/CibH_dom"/>
</dbReference>
<evidence type="ECO:0000256" key="3">
    <source>
        <dbReference type="ARBA" id="ARBA00022603"/>
    </source>
</evidence>
<dbReference type="Gene3D" id="3.40.50.10230">
    <property type="entry name" value="Cobalamin biosynthesis CobH/CbiC, precorrin-8X methylmutase"/>
    <property type="match status" value="1"/>
</dbReference>
<organism evidence="9 10">
    <name type="scientific">Xanthocytophaga agilis</name>
    <dbReference type="NCBI Taxonomy" id="3048010"/>
    <lineage>
        <taxon>Bacteria</taxon>
        <taxon>Pseudomonadati</taxon>
        <taxon>Bacteroidota</taxon>
        <taxon>Cytophagia</taxon>
        <taxon>Cytophagales</taxon>
        <taxon>Rhodocytophagaceae</taxon>
        <taxon>Xanthocytophaga</taxon>
    </lineage>
</organism>
<dbReference type="InterPro" id="IPR003722">
    <property type="entry name" value="Cbl_synth_CobH/CbiC"/>
</dbReference>
<dbReference type="EMBL" id="JASJOU010000001">
    <property type="protein sequence ID" value="MDJ1499034.1"/>
    <property type="molecule type" value="Genomic_DNA"/>
</dbReference>
<dbReference type="GO" id="GO:0032259">
    <property type="term" value="P:methylation"/>
    <property type="evidence" value="ECO:0007669"/>
    <property type="project" value="UniProtKB-KW"/>
</dbReference>
<keyword evidence="5" id="KW-0949">S-adenosyl-L-methionine</keyword>
<evidence type="ECO:0000256" key="5">
    <source>
        <dbReference type="ARBA" id="ARBA00022691"/>
    </source>
</evidence>
<dbReference type="NCBIfam" id="TIGR01466">
    <property type="entry name" value="cobJ_cbiH"/>
    <property type="match status" value="1"/>
</dbReference>
<dbReference type="RefSeq" id="WP_314508562.1">
    <property type="nucleotide sequence ID" value="NZ_JASJOU010000001.1"/>
</dbReference>
<keyword evidence="4 9" id="KW-0808">Transferase</keyword>
<dbReference type="Pfam" id="PF00590">
    <property type="entry name" value="TP_methylase"/>
    <property type="match status" value="1"/>
</dbReference>
<dbReference type="InterPro" id="IPR014776">
    <property type="entry name" value="4pyrrole_Mease_sub2"/>
</dbReference>
<keyword evidence="2" id="KW-0169">Cobalamin biosynthesis</keyword>
<feature type="domain" description="Tetrapyrrole methylase" evidence="7">
    <location>
        <begin position="2"/>
        <end position="211"/>
    </location>
</feature>
<dbReference type="Pfam" id="PF02570">
    <property type="entry name" value="CbiC"/>
    <property type="match status" value="1"/>
</dbReference>
<accession>A0AAE3QW09</accession>
<name>A0AAE3QW09_9BACT</name>